<proteinExistence type="inferred from homology"/>
<dbReference type="InterPro" id="IPR011206">
    <property type="entry name" value="Citrate_lyase_beta/mcl1/mcl2"/>
</dbReference>
<comment type="similarity">
    <text evidence="2">Belongs to the HpcH/HpaI aldolase family.</text>
</comment>
<organism evidence="8 9">
    <name type="scientific">Palleronia pelagia</name>
    <dbReference type="NCBI Taxonomy" id="387096"/>
    <lineage>
        <taxon>Bacteria</taxon>
        <taxon>Pseudomonadati</taxon>
        <taxon>Pseudomonadota</taxon>
        <taxon>Alphaproteobacteria</taxon>
        <taxon>Rhodobacterales</taxon>
        <taxon>Roseobacteraceae</taxon>
        <taxon>Palleronia</taxon>
    </lineage>
</organism>
<evidence type="ECO:0000256" key="3">
    <source>
        <dbReference type="ARBA" id="ARBA00022723"/>
    </source>
</evidence>
<evidence type="ECO:0000256" key="4">
    <source>
        <dbReference type="ARBA" id="ARBA00022842"/>
    </source>
</evidence>
<evidence type="ECO:0000313" key="9">
    <source>
        <dbReference type="Proteomes" id="UP000199372"/>
    </source>
</evidence>
<keyword evidence="3 6" id="KW-0479">Metal-binding</keyword>
<dbReference type="PIRSF" id="PIRSF015582">
    <property type="entry name" value="Cit_lyase_B"/>
    <property type="match status" value="1"/>
</dbReference>
<evidence type="ECO:0000259" key="7">
    <source>
        <dbReference type="Pfam" id="PF03328"/>
    </source>
</evidence>
<evidence type="ECO:0000313" key="8">
    <source>
        <dbReference type="EMBL" id="SEN42687.1"/>
    </source>
</evidence>
<keyword evidence="4 6" id="KW-0460">Magnesium</keyword>
<feature type="domain" description="HpcH/HpaI aldolase/citrate lyase" evidence="7">
    <location>
        <begin position="9"/>
        <end position="222"/>
    </location>
</feature>
<dbReference type="GO" id="GO:0003824">
    <property type="term" value="F:catalytic activity"/>
    <property type="evidence" value="ECO:0007669"/>
    <property type="project" value="InterPro"/>
</dbReference>
<feature type="binding site" evidence="6">
    <location>
        <position position="154"/>
    </location>
    <ligand>
        <name>Mg(2+)</name>
        <dbReference type="ChEBI" id="CHEBI:18420"/>
    </ligand>
</feature>
<dbReference type="GO" id="GO:0006107">
    <property type="term" value="P:oxaloacetate metabolic process"/>
    <property type="evidence" value="ECO:0007669"/>
    <property type="project" value="TreeGrafter"/>
</dbReference>
<dbReference type="InterPro" id="IPR005000">
    <property type="entry name" value="Aldolase/citrate-lyase_domain"/>
</dbReference>
<protein>
    <submittedName>
        <fullName evidence="8">(3S)-malyl-CoA thioesterase</fullName>
    </submittedName>
</protein>
<accession>A0A1H8GGT0</accession>
<dbReference type="AlphaFoldDB" id="A0A1H8GGT0"/>
<name>A0A1H8GGT0_9RHOB</name>
<feature type="binding site" evidence="6">
    <location>
        <position position="128"/>
    </location>
    <ligand>
        <name>Mg(2+)</name>
        <dbReference type="ChEBI" id="CHEBI:18420"/>
    </ligand>
</feature>
<feature type="binding site" evidence="5">
    <location>
        <position position="128"/>
    </location>
    <ligand>
        <name>substrate</name>
    </ligand>
</feature>
<dbReference type="PANTHER" id="PTHR32308">
    <property type="entry name" value="LYASE BETA SUBUNIT, PUTATIVE (AFU_ORTHOLOGUE AFUA_4G13030)-RELATED"/>
    <property type="match status" value="1"/>
</dbReference>
<evidence type="ECO:0000256" key="2">
    <source>
        <dbReference type="ARBA" id="ARBA00005568"/>
    </source>
</evidence>
<gene>
    <name evidence="8" type="ORF">SAMN04488011_10458</name>
</gene>
<dbReference type="Pfam" id="PF03328">
    <property type="entry name" value="HpcH_HpaI"/>
    <property type="match status" value="1"/>
</dbReference>
<sequence length="286" mass="29983">MSATHRPWRSVLYIPGSKERALEKARGLDVDAIIFDLEDAVAPGEKANARETLAAALRVGGYGSRAQLVRVNGMDTPWGGEDLETVMDAGPQAILLPKVGAATDVASIAARLDAHPGCAETRIWAMMETTRGVFNAAEIAQAPRMGGFVIGTNDLAAELGCETGGDRMPLMMALQTCLAAARMGGIPCVDGVFNAFKDEDGLRAECEQGRALGMDGKTLIHPAQVAICNEVFSPSQAQVDTAKRQIEAFEAAEAQGQGVAVLDGKIVENLHVATARKVLARAGGAS</sequence>
<dbReference type="InterPro" id="IPR040442">
    <property type="entry name" value="Pyrv_kinase-like_dom_sf"/>
</dbReference>
<dbReference type="InterPro" id="IPR015813">
    <property type="entry name" value="Pyrv/PenolPyrv_kinase-like_dom"/>
</dbReference>
<evidence type="ECO:0000256" key="5">
    <source>
        <dbReference type="PIRSR" id="PIRSR015582-1"/>
    </source>
</evidence>
<dbReference type="PANTHER" id="PTHR32308:SF10">
    <property type="entry name" value="CITRATE LYASE SUBUNIT BETA"/>
    <property type="match status" value="1"/>
</dbReference>
<evidence type="ECO:0000256" key="1">
    <source>
        <dbReference type="ARBA" id="ARBA00001946"/>
    </source>
</evidence>
<dbReference type="GO" id="GO:0000287">
    <property type="term" value="F:magnesium ion binding"/>
    <property type="evidence" value="ECO:0007669"/>
    <property type="project" value="TreeGrafter"/>
</dbReference>
<evidence type="ECO:0000256" key="6">
    <source>
        <dbReference type="PIRSR" id="PIRSR015582-2"/>
    </source>
</evidence>
<dbReference type="Gene3D" id="3.20.20.60">
    <property type="entry name" value="Phosphoenolpyruvate-binding domains"/>
    <property type="match status" value="1"/>
</dbReference>
<feature type="binding site" evidence="5">
    <location>
        <position position="70"/>
    </location>
    <ligand>
        <name>substrate</name>
    </ligand>
</feature>
<reference evidence="9" key="1">
    <citation type="submission" date="2016-10" db="EMBL/GenBank/DDBJ databases">
        <authorList>
            <person name="Varghese N."/>
            <person name="Submissions S."/>
        </authorList>
    </citation>
    <scope>NUCLEOTIDE SEQUENCE [LARGE SCALE GENOMIC DNA]</scope>
    <source>
        <strain evidence="9">DSM 26893</strain>
    </source>
</reference>
<dbReference type="Proteomes" id="UP000199372">
    <property type="component" value="Unassembled WGS sequence"/>
</dbReference>
<dbReference type="SUPFAM" id="SSF51621">
    <property type="entry name" value="Phosphoenolpyruvate/pyruvate domain"/>
    <property type="match status" value="1"/>
</dbReference>
<dbReference type="OrthoDB" id="9800547at2"/>
<dbReference type="RefSeq" id="WP_091845311.1">
    <property type="nucleotide sequence ID" value="NZ_FOCM01000004.1"/>
</dbReference>
<dbReference type="EMBL" id="FOCM01000004">
    <property type="protein sequence ID" value="SEN42687.1"/>
    <property type="molecule type" value="Genomic_DNA"/>
</dbReference>
<comment type="cofactor">
    <cofactor evidence="1">
        <name>Mg(2+)</name>
        <dbReference type="ChEBI" id="CHEBI:18420"/>
    </cofactor>
</comment>
<keyword evidence="9" id="KW-1185">Reference proteome</keyword>